<evidence type="ECO:0000256" key="3">
    <source>
        <dbReference type="PROSITE-ProRule" id="PRU00023"/>
    </source>
</evidence>
<feature type="repeat" description="ANK" evidence="3">
    <location>
        <begin position="160"/>
        <end position="192"/>
    </location>
</feature>
<evidence type="ECO:0000256" key="4">
    <source>
        <dbReference type="SAM" id="MobiDB-lite"/>
    </source>
</evidence>
<gene>
    <name evidence="5" type="ORF">DFR67_11797</name>
</gene>
<name>A0A318RIJ8_WILLI</name>
<evidence type="ECO:0000313" key="5">
    <source>
        <dbReference type="EMBL" id="PYE13326.1"/>
    </source>
</evidence>
<evidence type="ECO:0000256" key="1">
    <source>
        <dbReference type="ARBA" id="ARBA00022737"/>
    </source>
</evidence>
<dbReference type="PANTHER" id="PTHR24173">
    <property type="entry name" value="ANKYRIN REPEAT CONTAINING"/>
    <property type="match status" value="1"/>
</dbReference>
<dbReference type="PROSITE" id="PS50297">
    <property type="entry name" value="ANK_REP_REGION"/>
    <property type="match status" value="3"/>
</dbReference>
<protein>
    <submittedName>
        <fullName evidence="5">Uncharacterized protein</fullName>
    </submittedName>
</protein>
<dbReference type="SMART" id="SM00248">
    <property type="entry name" value="ANK"/>
    <property type="match status" value="4"/>
</dbReference>
<sequence length="253" mass="25930">MEKEEVEPQHLSTADMPAGRIPAGIAAALVASALIVTSACTSTADRPAANRPDGPDPGSSASSPASTAAPVTSPSATQTTAMTPDPALENRDADGRTPLVIATKARDTDAARALILAGADVNAKDNMQDSAFLYSGAEGLDDILVLTLDHGADVNSTNRFGGTALIPAAEKGHPSTVQLLIDAGVRIDHINNSGWTALLEAVVYGDGSPTYQDIVSRLLAAGADRDILDAQGRTALQIAQQSGQIDIARLLSD</sequence>
<accession>A0A318RIJ8</accession>
<feature type="repeat" description="ANK" evidence="3">
    <location>
        <begin position="94"/>
        <end position="126"/>
    </location>
</feature>
<keyword evidence="1" id="KW-0677">Repeat</keyword>
<dbReference type="InterPro" id="IPR036770">
    <property type="entry name" value="Ankyrin_rpt-contain_sf"/>
</dbReference>
<dbReference type="AlphaFoldDB" id="A0A318RIJ8"/>
<feature type="region of interest" description="Disordered" evidence="4">
    <location>
        <begin position="42"/>
        <end position="97"/>
    </location>
</feature>
<comment type="caution">
    <text evidence="5">The sequence shown here is derived from an EMBL/GenBank/DDBJ whole genome shotgun (WGS) entry which is preliminary data.</text>
</comment>
<proteinExistence type="predicted"/>
<dbReference type="SUPFAM" id="SSF48403">
    <property type="entry name" value="Ankyrin repeat"/>
    <property type="match status" value="1"/>
</dbReference>
<dbReference type="Pfam" id="PF12796">
    <property type="entry name" value="Ank_2"/>
    <property type="match status" value="1"/>
</dbReference>
<dbReference type="Pfam" id="PF00023">
    <property type="entry name" value="Ank"/>
    <property type="match status" value="1"/>
</dbReference>
<dbReference type="PROSITE" id="PS50088">
    <property type="entry name" value="ANK_REPEAT"/>
    <property type="match status" value="4"/>
</dbReference>
<dbReference type="InterPro" id="IPR002110">
    <property type="entry name" value="Ankyrin_rpt"/>
</dbReference>
<keyword evidence="6" id="KW-1185">Reference proteome</keyword>
<feature type="compositionally biased region" description="Low complexity" evidence="4">
    <location>
        <begin position="56"/>
        <end position="81"/>
    </location>
</feature>
<keyword evidence="2 3" id="KW-0040">ANK repeat</keyword>
<dbReference type="Gene3D" id="1.25.40.20">
    <property type="entry name" value="Ankyrin repeat-containing domain"/>
    <property type="match status" value="1"/>
</dbReference>
<feature type="repeat" description="ANK" evidence="3">
    <location>
        <begin position="193"/>
        <end position="230"/>
    </location>
</feature>
<evidence type="ECO:0000313" key="6">
    <source>
        <dbReference type="Proteomes" id="UP000247591"/>
    </source>
</evidence>
<dbReference type="Proteomes" id="UP000247591">
    <property type="component" value="Unassembled WGS sequence"/>
</dbReference>
<dbReference type="PANTHER" id="PTHR24173:SF74">
    <property type="entry name" value="ANKYRIN REPEAT DOMAIN-CONTAINING PROTEIN 16"/>
    <property type="match status" value="1"/>
</dbReference>
<reference evidence="5 6" key="1">
    <citation type="submission" date="2018-06" db="EMBL/GenBank/DDBJ databases">
        <title>Genomic Encyclopedia of Type Strains, Phase IV (KMG-IV): sequencing the most valuable type-strain genomes for metagenomic binning, comparative biology and taxonomic classification.</title>
        <authorList>
            <person name="Goeker M."/>
        </authorList>
    </citation>
    <scope>NUCLEOTIDE SEQUENCE [LARGE SCALE GENOMIC DNA]</scope>
    <source>
        <strain evidence="5 6">DSM 45521</strain>
    </source>
</reference>
<feature type="repeat" description="ANK" evidence="3">
    <location>
        <begin position="231"/>
        <end position="253"/>
    </location>
</feature>
<dbReference type="EMBL" id="QJSP01000017">
    <property type="protein sequence ID" value="PYE13326.1"/>
    <property type="molecule type" value="Genomic_DNA"/>
</dbReference>
<evidence type="ECO:0000256" key="2">
    <source>
        <dbReference type="ARBA" id="ARBA00023043"/>
    </source>
</evidence>
<organism evidence="5 6">
    <name type="scientific">Williamsia limnetica</name>
    <dbReference type="NCBI Taxonomy" id="882452"/>
    <lineage>
        <taxon>Bacteria</taxon>
        <taxon>Bacillati</taxon>
        <taxon>Actinomycetota</taxon>
        <taxon>Actinomycetes</taxon>
        <taxon>Mycobacteriales</taxon>
        <taxon>Nocardiaceae</taxon>
        <taxon>Williamsia</taxon>
    </lineage>
</organism>